<dbReference type="Gene3D" id="2.30.30.110">
    <property type="match status" value="1"/>
</dbReference>
<dbReference type="Proteomes" id="UP000245252">
    <property type="component" value="Unassembled WGS sequence"/>
</dbReference>
<keyword evidence="4" id="KW-0805">Transcription regulation</keyword>
<dbReference type="GO" id="GO:0008657">
    <property type="term" value="F:DNA topoisomerase type II (double strand cut, ATP-hydrolyzing) inhibitor activity"/>
    <property type="evidence" value="ECO:0007669"/>
    <property type="project" value="InterPro"/>
</dbReference>
<evidence type="ECO:0000313" key="8">
    <source>
        <dbReference type="EMBL" id="PWE56065.1"/>
    </source>
</evidence>
<dbReference type="OrthoDB" id="9813510at2"/>
<evidence type="ECO:0000256" key="2">
    <source>
        <dbReference type="ARBA" id="ARBA00015075"/>
    </source>
</evidence>
<evidence type="ECO:0000313" key="9">
    <source>
        <dbReference type="Proteomes" id="UP000245252"/>
    </source>
</evidence>
<evidence type="ECO:0000256" key="3">
    <source>
        <dbReference type="ARBA" id="ARBA00022491"/>
    </source>
</evidence>
<organism evidence="8 9">
    <name type="scientific">Metarhizobium album</name>
    <dbReference type="NCBI Taxonomy" id="2182425"/>
    <lineage>
        <taxon>Bacteria</taxon>
        <taxon>Pseudomonadati</taxon>
        <taxon>Pseudomonadota</taxon>
        <taxon>Alphaproteobacteria</taxon>
        <taxon>Hyphomicrobiales</taxon>
        <taxon>Rhizobiaceae</taxon>
        <taxon>Metarhizobium</taxon>
    </lineage>
</organism>
<reference evidence="8 9" key="1">
    <citation type="submission" date="2018-05" db="EMBL/GenBank/DDBJ databases">
        <title>The draft genome of strain NS-104.</title>
        <authorList>
            <person name="Hang P."/>
            <person name="Jiang J."/>
        </authorList>
    </citation>
    <scope>NUCLEOTIDE SEQUENCE [LARGE SCALE GENOMIC DNA]</scope>
    <source>
        <strain evidence="8 9">NS-104</strain>
    </source>
</reference>
<dbReference type="Pfam" id="PF01845">
    <property type="entry name" value="CcdB"/>
    <property type="match status" value="1"/>
</dbReference>
<dbReference type="RefSeq" id="WP_109458385.1">
    <property type="nucleotide sequence ID" value="NZ_QFBC01000004.1"/>
</dbReference>
<keyword evidence="3" id="KW-0678">Repressor</keyword>
<dbReference type="EMBL" id="QFBC01000004">
    <property type="protein sequence ID" value="PWE56065.1"/>
    <property type="molecule type" value="Genomic_DNA"/>
</dbReference>
<gene>
    <name evidence="8" type="ORF">DEM27_11545</name>
</gene>
<proteinExistence type="inferred from homology"/>
<evidence type="ECO:0000256" key="1">
    <source>
        <dbReference type="ARBA" id="ARBA00005230"/>
    </source>
</evidence>
<dbReference type="InterPro" id="IPR002712">
    <property type="entry name" value="CcdB"/>
</dbReference>
<protein>
    <recommendedName>
        <fullName evidence="2">Toxin CcdB</fullName>
    </recommendedName>
    <alternativeName>
        <fullName evidence="7">Cytotoxic protein CcdB</fullName>
    </alternativeName>
    <alternativeName>
        <fullName evidence="6">Protein LetD</fullName>
    </alternativeName>
</protein>
<dbReference type="AlphaFoldDB" id="A0A2U2DRX0"/>
<evidence type="ECO:0000256" key="7">
    <source>
        <dbReference type="ARBA" id="ARBA00033135"/>
    </source>
</evidence>
<dbReference type="GO" id="GO:0006276">
    <property type="term" value="P:plasmid maintenance"/>
    <property type="evidence" value="ECO:0007669"/>
    <property type="project" value="InterPro"/>
</dbReference>
<keyword evidence="5" id="KW-0804">Transcription</keyword>
<evidence type="ECO:0000256" key="6">
    <source>
        <dbReference type="ARBA" id="ARBA00029628"/>
    </source>
</evidence>
<dbReference type="SUPFAM" id="SSF50118">
    <property type="entry name" value="Cell growth inhibitor/plasmid maintenance toxic component"/>
    <property type="match status" value="1"/>
</dbReference>
<name>A0A2U2DRX0_9HYPH</name>
<comment type="similarity">
    <text evidence="1">Belongs to the CcdB toxin family.</text>
</comment>
<dbReference type="InterPro" id="IPR011067">
    <property type="entry name" value="Plasmid_toxin/cell-grow_inhib"/>
</dbReference>
<evidence type="ECO:0000256" key="5">
    <source>
        <dbReference type="ARBA" id="ARBA00023163"/>
    </source>
</evidence>
<keyword evidence="9" id="KW-1185">Reference proteome</keyword>
<comment type="caution">
    <text evidence="8">The sequence shown here is derived from an EMBL/GenBank/DDBJ whole genome shotgun (WGS) entry which is preliminary data.</text>
</comment>
<accession>A0A2U2DRX0</accession>
<sequence>MARFEVYRLGHGDALALDLQSNLLDGLHTRIVAPLVRESDVDTFVRWLNPRFDIDGEMYVMLTEFLAAVPAKELREPIADLSHKADTIIAATDFLFQGF</sequence>
<evidence type="ECO:0000256" key="4">
    <source>
        <dbReference type="ARBA" id="ARBA00023015"/>
    </source>
</evidence>